<gene>
    <name evidence="2" type="ORF">PHLGIDRAFT_15036</name>
</gene>
<evidence type="ECO:0000256" key="1">
    <source>
        <dbReference type="SAM" id="MobiDB-lite"/>
    </source>
</evidence>
<dbReference type="AlphaFoldDB" id="A0A0C3S7E4"/>
<feature type="compositionally biased region" description="Polar residues" evidence="1">
    <location>
        <begin position="198"/>
        <end position="212"/>
    </location>
</feature>
<name>A0A0C3S7E4_PHLG1</name>
<organism evidence="2 3">
    <name type="scientific">Phlebiopsis gigantea (strain 11061_1 CR5-6)</name>
    <name type="common">White-rot fungus</name>
    <name type="synonym">Peniophora gigantea</name>
    <dbReference type="NCBI Taxonomy" id="745531"/>
    <lineage>
        <taxon>Eukaryota</taxon>
        <taxon>Fungi</taxon>
        <taxon>Dikarya</taxon>
        <taxon>Basidiomycota</taxon>
        <taxon>Agaricomycotina</taxon>
        <taxon>Agaricomycetes</taxon>
        <taxon>Polyporales</taxon>
        <taxon>Phanerochaetaceae</taxon>
        <taxon>Phlebiopsis</taxon>
    </lineage>
</organism>
<dbReference type="OrthoDB" id="3364132at2759"/>
<feature type="compositionally biased region" description="Low complexity" evidence="1">
    <location>
        <begin position="219"/>
        <end position="237"/>
    </location>
</feature>
<sequence length="274" mass="30464">MDTLILYSRTGDEIPMKKTVDAVRGATIDPPDKPYAKIIIRDPAETGIDIVKLQIFHAVFHRNIDIEYDEEAIARLHLVILDGLRATDAAVTRNGFSGPHKQPPFCCDITGYQFAQKQSNMYGSPCTHSSWSQWDVGGTSVREEQFQDVFSLQEQLSHTNNQMNVAMKQMYASMDLINRSMRELQSLQQRIEALEATQQEQPQLLPTASLTSPPIRYQSGPTASGSSAMSPAGAAPSDGENSGLQLPPLENGQEYWPQTDHELNLELSGMQWPS</sequence>
<dbReference type="EMBL" id="KN840566">
    <property type="protein sequence ID" value="KIP04660.1"/>
    <property type="molecule type" value="Genomic_DNA"/>
</dbReference>
<dbReference type="HOGENOM" id="CLU_1016022_0_0_1"/>
<evidence type="ECO:0000313" key="2">
    <source>
        <dbReference type="EMBL" id="KIP04660.1"/>
    </source>
</evidence>
<feature type="region of interest" description="Disordered" evidence="1">
    <location>
        <begin position="198"/>
        <end position="260"/>
    </location>
</feature>
<protein>
    <submittedName>
        <fullName evidence="2">Uncharacterized protein</fullName>
    </submittedName>
</protein>
<evidence type="ECO:0000313" key="3">
    <source>
        <dbReference type="Proteomes" id="UP000053257"/>
    </source>
</evidence>
<dbReference type="Proteomes" id="UP000053257">
    <property type="component" value="Unassembled WGS sequence"/>
</dbReference>
<accession>A0A0C3S7E4</accession>
<proteinExistence type="predicted"/>
<reference evidence="2 3" key="1">
    <citation type="journal article" date="2014" name="PLoS Genet.">
        <title>Analysis of the Phlebiopsis gigantea genome, transcriptome and secretome provides insight into its pioneer colonization strategies of wood.</title>
        <authorList>
            <person name="Hori C."/>
            <person name="Ishida T."/>
            <person name="Igarashi K."/>
            <person name="Samejima M."/>
            <person name="Suzuki H."/>
            <person name="Master E."/>
            <person name="Ferreira P."/>
            <person name="Ruiz-Duenas F.J."/>
            <person name="Held B."/>
            <person name="Canessa P."/>
            <person name="Larrondo L.F."/>
            <person name="Schmoll M."/>
            <person name="Druzhinina I.S."/>
            <person name="Kubicek C.P."/>
            <person name="Gaskell J.A."/>
            <person name="Kersten P."/>
            <person name="St John F."/>
            <person name="Glasner J."/>
            <person name="Sabat G."/>
            <person name="Splinter BonDurant S."/>
            <person name="Syed K."/>
            <person name="Yadav J."/>
            <person name="Mgbeahuruike A.C."/>
            <person name="Kovalchuk A."/>
            <person name="Asiegbu F.O."/>
            <person name="Lackner G."/>
            <person name="Hoffmeister D."/>
            <person name="Rencoret J."/>
            <person name="Gutierrez A."/>
            <person name="Sun H."/>
            <person name="Lindquist E."/>
            <person name="Barry K."/>
            <person name="Riley R."/>
            <person name="Grigoriev I.V."/>
            <person name="Henrissat B."/>
            <person name="Kues U."/>
            <person name="Berka R.M."/>
            <person name="Martinez A.T."/>
            <person name="Covert S.F."/>
            <person name="Blanchette R.A."/>
            <person name="Cullen D."/>
        </authorList>
    </citation>
    <scope>NUCLEOTIDE SEQUENCE [LARGE SCALE GENOMIC DNA]</scope>
    <source>
        <strain evidence="2 3">11061_1 CR5-6</strain>
    </source>
</reference>
<keyword evidence="3" id="KW-1185">Reference proteome</keyword>